<name>A0A9Q3YVN7_9FLAO</name>
<gene>
    <name evidence="1" type="ORF">IEW27_13010</name>
    <name evidence="2" type="ORF">LNP80_12265</name>
    <name evidence="3" type="ORF">LNP80_22790</name>
</gene>
<sequence length="165" mass="19678">MKEKILLFLIFNYTLIFSQNKTIENHNDFLLKSNWPRVFVNKKVVAYSFYQSHEINGKKKTSTNNPSLDNPFNIYISSDEEKASVRINNKNMKEDMYFSIKKIYKVHVDTNNYEYEFIGDKNCTVSYSLPGDPTDHQNLMINCYYPNNERLFQIFTISQYHEIPR</sequence>
<dbReference type="EMBL" id="JAJJML010000002">
    <property type="protein sequence ID" value="MCC9037042.1"/>
    <property type="molecule type" value="Genomic_DNA"/>
</dbReference>
<protein>
    <submittedName>
        <fullName evidence="3">Uncharacterized protein</fullName>
    </submittedName>
</protein>
<comment type="caution">
    <text evidence="3">The sequence shown here is derived from an EMBL/GenBank/DDBJ whole genome shotgun (WGS) entry which is preliminary data.</text>
</comment>
<evidence type="ECO:0000313" key="1">
    <source>
        <dbReference type="EMBL" id="MBD3905504.1"/>
    </source>
</evidence>
<evidence type="ECO:0000313" key="3">
    <source>
        <dbReference type="EMBL" id="MCC9037042.1"/>
    </source>
</evidence>
<dbReference type="AlphaFoldDB" id="A0A9Q3YVN7"/>
<dbReference type="Proteomes" id="UP000603715">
    <property type="component" value="Unassembled WGS sequence"/>
</dbReference>
<evidence type="ECO:0000313" key="4">
    <source>
        <dbReference type="Proteomes" id="UP000603715"/>
    </source>
</evidence>
<proteinExistence type="predicted"/>
<reference evidence="3" key="1">
    <citation type="submission" date="2021-11" db="EMBL/GenBank/DDBJ databases">
        <title>Description of novel Chryseobacterium species.</title>
        <authorList>
            <person name="Saticioglu I.B."/>
            <person name="Ay H."/>
            <person name="Altun S."/>
            <person name="Duman M."/>
        </authorList>
    </citation>
    <scope>NUCLEOTIDE SEQUENCE</scope>
    <source>
        <strain evidence="3">C-39</strain>
    </source>
</reference>
<dbReference type="EMBL" id="JACXXP010000016">
    <property type="protein sequence ID" value="MBD3905504.1"/>
    <property type="molecule type" value="Genomic_DNA"/>
</dbReference>
<keyword evidence="4" id="KW-1185">Reference proteome</keyword>
<accession>A0A9Q3YVN7</accession>
<evidence type="ECO:0000313" key="2">
    <source>
        <dbReference type="EMBL" id="MCC9035020.1"/>
    </source>
</evidence>
<organism evidence="3 5">
    <name type="scientific">Chryseobacterium muglaense</name>
    <dbReference type="NCBI Taxonomy" id="2893752"/>
    <lineage>
        <taxon>Bacteria</taxon>
        <taxon>Pseudomonadati</taxon>
        <taxon>Bacteroidota</taxon>
        <taxon>Flavobacteriia</taxon>
        <taxon>Flavobacteriales</taxon>
        <taxon>Weeksellaceae</taxon>
        <taxon>Chryseobacterium group</taxon>
        <taxon>Chryseobacterium</taxon>
    </lineage>
</organism>
<dbReference type="Proteomes" id="UP001107960">
    <property type="component" value="Unassembled WGS sequence"/>
</dbReference>
<dbReference type="EMBL" id="JAJJML010000001">
    <property type="protein sequence ID" value="MCC9035020.1"/>
    <property type="molecule type" value="Genomic_DNA"/>
</dbReference>
<reference evidence="1" key="3">
    <citation type="submission" date="2024-05" db="EMBL/GenBank/DDBJ databases">
        <title>Description of novel Chryseobacterium sp. strain C-2.</title>
        <authorList>
            <person name="Saticioglu I.B."/>
        </authorList>
    </citation>
    <scope>NUCLEOTIDE SEQUENCE</scope>
    <source>
        <strain evidence="1">C-2</strain>
    </source>
</reference>
<reference evidence="4" key="2">
    <citation type="submission" date="2023-07" db="EMBL/GenBank/DDBJ databases">
        <title>Description of novel Chryseobacterium sp. strain C-2.</title>
        <authorList>
            <person name="Saticioglu I.B."/>
        </authorList>
    </citation>
    <scope>NUCLEOTIDE SEQUENCE [LARGE SCALE GENOMIC DNA]</scope>
    <source>
        <strain evidence="4">C-2</strain>
    </source>
</reference>
<dbReference type="RefSeq" id="WP_191179997.1">
    <property type="nucleotide sequence ID" value="NZ_JACXXP010000016.1"/>
</dbReference>
<evidence type="ECO:0000313" key="5">
    <source>
        <dbReference type="Proteomes" id="UP001107960"/>
    </source>
</evidence>